<dbReference type="InterPro" id="IPR025682">
    <property type="entry name" value="CpXC_dom"/>
</dbReference>
<dbReference type="RefSeq" id="WP_180493600.1">
    <property type="nucleotide sequence ID" value="NZ_JACCKS010000014.1"/>
</dbReference>
<comment type="caution">
    <text evidence="2">The sequence shown here is derived from an EMBL/GenBank/DDBJ whole genome shotgun (WGS) entry which is preliminary data.</text>
</comment>
<dbReference type="Pfam" id="PF14353">
    <property type="entry name" value="CpXC"/>
    <property type="match status" value="1"/>
</dbReference>
<gene>
    <name evidence="2" type="ORF">H0N91_12445</name>
</gene>
<evidence type="ECO:0000313" key="3">
    <source>
        <dbReference type="Proteomes" id="UP000586254"/>
    </source>
</evidence>
<feature type="domain" description="CpXC" evidence="1">
    <location>
        <begin position="8"/>
        <end position="119"/>
    </location>
</feature>
<organism evidence="2 3">
    <name type="scientific">Eubacterium callanderi</name>
    <dbReference type="NCBI Taxonomy" id="53442"/>
    <lineage>
        <taxon>Bacteria</taxon>
        <taxon>Bacillati</taxon>
        <taxon>Bacillota</taxon>
        <taxon>Clostridia</taxon>
        <taxon>Eubacteriales</taxon>
        <taxon>Eubacteriaceae</taxon>
        <taxon>Eubacterium</taxon>
    </lineage>
</organism>
<proteinExistence type="predicted"/>
<evidence type="ECO:0000259" key="1">
    <source>
        <dbReference type="Pfam" id="PF14353"/>
    </source>
</evidence>
<name>A0A853JNJ3_9FIRM</name>
<dbReference type="AlphaFoldDB" id="A0A853JNJ3"/>
<protein>
    <submittedName>
        <fullName evidence="2">CpXC domain-containing protein</fullName>
    </submittedName>
</protein>
<dbReference type="EMBL" id="JACCKS010000014">
    <property type="protein sequence ID" value="NZA38913.1"/>
    <property type="molecule type" value="Genomic_DNA"/>
</dbReference>
<sequence>MGKELRDCPKCHHHFEQDVTKQFNATIDPSIKDKIISNEIFNFKCPECGGSLTGYYPFVYADMEREFKLYFANDVEKAKAEIEKDKALHPNFKYRIVNNKNELVEKIYIFEAGLNDRVISSISALLLKNWQEVLIGQKNLKKSKIPEGVKQQLKKLVPLKIQVAPFVRLLLQKSQKGLKPEAMEFGLINNKHANLPIQVPFSDYEMTAAQLKEDNYLDEKKNEYLINGQWAEQVLPETPNSLI</sequence>
<reference evidence="2 3" key="1">
    <citation type="submission" date="2020-07" db="EMBL/GenBank/DDBJ databases">
        <title>Organ Donor 1.</title>
        <authorList>
            <person name="Marsh A.J."/>
            <person name="Azcarate-Peril M.A."/>
        </authorList>
    </citation>
    <scope>NUCLEOTIDE SEQUENCE [LARGE SCALE GENOMIC DNA]</scope>
    <source>
        <strain evidence="2 3">AMC0717</strain>
    </source>
</reference>
<accession>A0A853JNJ3</accession>
<evidence type="ECO:0000313" key="2">
    <source>
        <dbReference type="EMBL" id="NZA38913.1"/>
    </source>
</evidence>
<dbReference type="Proteomes" id="UP000586254">
    <property type="component" value="Unassembled WGS sequence"/>
</dbReference>